<gene>
    <name evidence="2" type="ORF">RT723_15165</name>
</gene>
<dbReference type="RefSeq" id="WP_315947925.1">
    <property type="nucleotide sequence ID" value="NZ_JAWCUA010000010.1"/>
</dbReference>
<dbReference type="InterPro" id="IPR021529">
    <property type="entry name" value="DUF2798"/>
</dbReference>
<reference evidence="2 3" key="1">
    <citation type="submission" date="2023-10" db="EMBL/GenBank/DDBJ databases">
        <title>Psychrosphaera aquimaarina strain SW33 isolated from seawater.</title>
        <authorList>
            <person name="Bayburt H."/>
            <person name="Kim J.M."/>
            <person name="Choi B.J."/>
            <person name="Jeon C.O."/>
        </authorList>
    </citation>
    <scope>NUCLEOTIDE SEQUENCE [LARGE SCALE GENOMIC DNA]</scope>
    <source>
        <strain evidence="2 3">KCTC 52743</strain>
    </source>
</reference>
<feature type="transmembrane region" description="Helical" evidence="1">
    <location>
        <begin position="45"/>
        <end position="64"/>
    </location>
</feature>
<name>A0ABU3R4D3_9GAMM</name>
<comment type="caution">
    <text evidence="2">The sequence shown here is derived from an EMBL/GenBank/DDBJ whole genome shotgun (WGS) entry which is preliminary data.</text>
</comment>
<evidence type="ECO:0000313" key="3">
    <source>
        <dbReference type="Proteomes" id="UP001257914"/>
    </source>
</evidence>
<dbReference type="Pfam" id="PF11391">
    <property type="entry name" value="DUF2798"/>
    <property type="match status" value="1"/>
</dbReference>
<sequence length="72" mass="8370">MQNKKTIIFAQFFISLMMAFLMTGIFSFFELGFTIFWLITWTKHFIIAWPIAFCLSLVVGNLGFKLAHKITS</sequence>
<feature type="transmembrane region" description="Helical" evidence="1">
    <location>
        <begin position="12"/>
        <end position="39"/>
    </location>
</feature>
<evidence type="ECO:0000256" key="1">
    <source>
        <dbReference type="SAM" id="Phobius"/>
    </source>
</evidence>
<dbReference type="Proteomes" id="UP001257914">
    <property type="component" value="Unassembled WGS sequence"/>
</dbReference>
<accession>A0ABU3R4D3</accession>
<evidence type="ECO:0000313" key="2">
    <source>
        <dbReference type="EMBL" id="MDU0114305.1"/>
    </source>
</evidence>
<protein>
    <submittedName>
        <fullName evidence="2">DUF2798 domain-containing protein</fullName>
    </submittedName>
</protein>
<keyword evidence="1" id="KW-0472">Membrane</keyword>
<keyword evidence="1" id="KW-1133">Transmembrane helix</keyword>
<keyword evidence="3" id="KW-1185">Reference proteome</keyword>
<organism evidence="2 3">
    <name type="scientific">Psychrosphaera aquimarina</name>
    <dbReference type="NCBI Taxonomy" id="2044854"/>
    <lineage>
        <taxon>Bacteria</taxon>
        <taxon>Pseudomonadati</taxon>
        <taxon>Pseudomonadota</taxon>
        <taxon>Gammaproteobacteria</taxon>
        <taxon>Alteromonadales</taxon>
        <taxon>Pseudoalteromonadaceae</taxon>
        <taxon>Psychrosphaera</taxon>
    </lineage>
</organism>
<proteinExistence type="predicted"/>
<dbReference type="EMBL" id="JAWCUA010000010">
    <property type="protein sequence ID" value="MDU0114305.1"/>
    <property type="molecule type" value="Genomic_DNA"/>
</dbReference>
<keyword evidence="1" id="KW-0812">Transmembrane</keyword>